<evidence type="ECO:0000313" key="9">
    <source>
        <dbReference type="EMBL" id="WTS11589.1"/>
    </source>
</evidence>
<dbReference type="Pfam" id="PF19300">
    <property type="entry name" value="BPD_transp_1_N"/>
    <property type="match status" value="1"/>
</dbReference>
<evidence type="ECO:0000256" key="3">
    <source>
        <dbReference type="ARBA" id="ARBA00022475"/>
    </source>
</evidence>
<feature type="transmembrane region" description="Helical" evidence="7">
    <location>
        <begin position="275"/>
        <end position="301"/>
    </location>
</feature>
<feature type="transmembrane region" description="Helical" evidence="7">
    <location>
        <begin position="9"/>
        <end position="30"/>
    </location>
</feature>
<reference evidence="9" key="1">
    <citation type="submission" date="2022-10" db="EMBL/GenBank/DDBJ databases">
        <title>The complete genomes of actinobacterial strains from the NBC collection.</title>
        <authorList>
            <person name="Joergensen T.S."/>
            <person name="Alvarez Arevalo M."/>
            <person name="Sterndorff E.B."/>
            <person name="Faurdal D."/>
            <person name="Vuksanovic O."/>
            <person name="Mourched A.-S."/>
            <person name="Charusanti P."/>
            <person name="Shaw S."/>
            <person name="Blin K."/>
            <person name="Weber T."/>
        </authorList>
    </citation>
    <scope>NUCLEOTIDE SEQUENCE</scope>
    <source>
        <strain evidence="9">NBC_00119</strain>
    </source>
</reference>
<accession>A0AAU1U2G4</accession>
<gene>
    <name evidence="9" type="ORF">OHU69_11370</name>
</gene>
<feature type="transmembrane region" description="Helical" evidence="7">
    <location>
        <begin position="99"/>
        <end position="120"/>
    </location>
</feature>
<evidence type="ECO:0000256" key="5">
    <source>
        <dbReference type="ARBA" id="ARBA00022989"/>
    </source>
</evidence>
<keyword evidence="5 7" id="KW-1133">Transmembrane helix</keyword>
<dbReference type="GO" id="GO:0055085">
    <property type="term" value="P:transmembrane transport"/>
    <property type="evidence" value="ECO:0007669"/>
    <property type="project" value="InterPro"/>
</dbReference>
<dbReference type="Pfam" id="PF00528">
    <property type="entry name" value="BPD_transp_1"/>
    <property type="match status" value="1"/>
</dbReference>
<proteinExistence type="inferred from homology"/>
<dbReference type="PANTHER" id="PTHR43163">
    <property type="entry name" value="DIPEPTIDE TRANSPORT SYSTEM PERMEASE PROTEIN DPPB-RELATED"/>
    <property type="match status" value="1"/>
</dbReference>
<evidence type="ECO:0000256" key="2">
    <source>
        <dbReference type="ARBA" id="ARBA00022448"/>
    </source>
</evidence>
<dbReference type="PANTHER" id="PTHR43163:SF7">
    <property type="entry name" value="DIPEPTIDE-TRANSPORT INTEGRAL MEMBRANE PROTEIN ABC TRANSPORTER DPPB-RELATED"/>
    <property type="match status" value="1"/>
</dbReference>
<dbReference type="InterPro" id="IPR000515">
    <property type="entry name" value="MetI-like"/>
</dbReference>
<feature type="transmembrane region" description="Helical" evidence="7">
    <location>
        <begin position="229"/>
        <end position="255"/>
    </location>
</feature>
<evidence type="ECO:0000256" key="1">
    <source>
        <dbReference type="ARBA" id="ARBA00004651"/>
    </source>
</evidence>
<dbReference type="InterPro" id="IPR035906">
    <property type="entry name" value="MetI-like_sf"/>
</dbReference>
<comment type="subcellular location">
    <subcellularLocation>
        <location evidence="1 7">Cell membrane</location>
        <topology evidence="1 7">Multi-pass membrane protein</topology>
    </subcellularLocation>
</comment>
<organism evidence="9">
    <name type="scientific">Streptomyces sp. NBC_00119</name>
    <dbReference type="NCBI Taxonomy" id="2975659"/>
    <lineage>
        <taxon>Bacteria</taxon>
        <taxon>Bacillati</taxon>
        <taxon>Actinomycetota</taxon>
        <taxon>Actinomycetes</taxon>
        <taxon>Kitasatosporales</taxon>
        <taxon>Streptomycetaceae</taxon>
        <taxon>Streptomyces</taxon>
    </lineage>
</organism>
<dbReference type="SUPFAM" id="SSF161098">
    <property type="entry name" value="MetI-like"/>
    <property type="match status" value="1"/>
</dbReference>
<evidence type="ECO:0000256" key="6">
    <source>
        <dbReference type="ARBA" id="ARBA00023136"/>
    </source>
</evidence>
<dbReference type="PROSITE" id="PS50928">
    <property type="entry name" value="ABC_TM1"/>
    <property type="match status" value="1"/>
</dbReference>
<feature type="transmembrane region" description="Helical" evidence="7">
    <location>
        <begin position="175"/>
        <end position="193"/>
    </location>
</feature>
<dbReference type="Gene3D" id="1.10.3720.10">
    <property type="entry name" value="MetI-like"/>
    <property type="match status" value="1"/>
</dbReference>
<dbReference type="GO" id="GO:0005886">
    <property type="term" value="C:plasma membrane"/>
    <property type="evidence" value="ECO:0007669"/>
    <property type="project" value="UniProtKB-SubCell"/>
</dbReference>
<comment type="similarity">
    <text evidence="7">Belongs to the binding-protein-dependent transport system permease family.</text>
</comment>
<evidence type="ECO:0000256" key="4">
    <source>
        <dbReference type="ARBA" id="ARBA00022692"/>
    </source>
</evidence>
<name>A0AAU1U2G4_9ACTN</name>
<evidence type="ECO:0000259" key="8">
    <source>
        <dbReference type="PROSITE" id="PS50928"/>
    </source>
</evidence>
<dbReference type="CDD" id="cd06261">
    <property type="entry name" value="TM_PBP2"/>
    <property type="match status" value="1"/>
</dbReference>
<keyword evidence="4 7" id="KW-0812">Transmembrane</keyword>
<sequence>MLRFALRRLLIMIPIAVIVTFLVYAMVFALPGDPIRALSGQKPLAESVIAAKRAYYHLNDPLFVQYLHFMGNLLKGDLGQTFDGQDIGEQLALRWPVTLQLGLTALAIQLVLGLVSGVYAGWRRDGLVDRALLGATLGVLAVPGLVAMFFAQSFFAVELSWFPVSGATDGWPGSYLLPATVLGVLGFAGLARVTRTSIAEVASADFVRTARAKGLAPNRILWGHVLRNAMLPVITYIGLDLAGILGGAIITEGIYNLNGIGQFMFRSIAMKEGGVVVTLSTVLLLGYMLVNLVVDLLYGLLDPRVRHV</sequence>
<keyword evidence="6 7" id="KW-0472">Membrane</keyword>
<dbReference type="EMBL" id="CP108195">
    <property type="protein sequence ID" value="WTS11589.1"/>
    <property type="molecule type" value="Genomic_DNA"/>
</dbReference>
<protein>
    <submittedName>
        <fullName evidence="9">ABC transporter permease</fullName>
    </submittedName>
</protein>
<dbReference type="AlphaFoldDB" id="A0AAU1U2G4"/>
<feature type="transmembrane region" description="Helical" evidence="7">
    <location>
        <begin position="132"/>
        <end position="155"/>
    </location>
</feature>
<keyword evidence="3" id="KW-1003">Cell membrane</keyword>
<evidence type="ECO:0000256" key="7">
    <source>
        <dbReference type="RuleBase" id="RU363032"/>
    </source>
</evidence>
<dbReference type="InterPro" id="IPR045621">
    <property type="entry name" value="BPD_transp_1_N"/>
</dbReference>
<keyword evidence="2 7" id="KW-0813">Transport</keyword>
<feature type="domain" description="ABC transmembrane type-1" evidence="8">
    <location>
        <begin position="95"/>
        <end position="294"/>
    </location>
</feature>